<protein>
    <submittedName>
        <fullName evidence="4">GNAT family N-acetyltransferase</fullName>
    </submittedName>
</protein>
<gene>
    <name evidence="4" type="ORF">DLJ74_00510</name>
</gene>
<feature type="domain" description="N-acetyltransferase" evidence="3">
    <location>
        <begin position="3"/>
        <end position="172"/>
    </location>
</feature>
<dbReference type="SUPFAM" id="SSF55729">
    <property type="entry name" value="Acyl-CoA N-acyltransferases (Nat)"/>
    <property type="match status" value="1"/>
</dbReference>
<organism evidence="4 5">
    <name type="scientific">Gracilibacillus dipsosauri</name>
    <dbReference type="NCBI Taxonomy" id="178340"/>
    <lineage>
        <taxon>Bacteria</taxon>
        <taxon>Bacillati</taxon>
        <taxon>Bacillota</taxon>
        <taxon>Bacilli</taxon>
        <taxon>Bacillales</taxon>
        <taxon>Bacillaceae</taxon>
        <taxon>Gracilibacillus</taxon>
    </lineage>
</organism>
<dbReference type="GO" id="GO:0016747">
    <property type="term" value="F:acyltransferase activity, transferring groups other than amino-acyl groups"/>
    <property type="evidence" value="ECO:0007669"/>
    <property type="project" value="InterPro"/>
</dbReference>
<reference evidence="4 5" key="1">
    <citation type="submission" date="2018-05" db="EMBL/GenBank/DDBJ databases">
        <title>Genomic analysis of Gracilibacillus dipsosauri DD1 reveals novel features of a salt-tolerant amylase.</title>
        <authorList>
            <person name="Deutch C.E."/>
            <person name="Yang S."/>
        </authorList>
    </citation>
    <scope>NUCLEOTIDE SEQUENCE [LARGE SCALE GENOMIC DNA]</scope>
    <source>
        <strain evidence="4 5">DD1</strain>
    </source>
</reference>
<dbReference type="InterPro" id="IPR016181">
    <property type="entry name" value="Acyl_CoA_acyltransferase"/>
</dbReference>
<evidence type="ECO:0000256" key="2">
    <source>
        <dbReference type="ARBA" id="ARBA00023315"/>
    </source>
</evidence>
<evidence type="ECO:0000313" key="5">
    <source>
        <dbReference type="Proteomes" id="UP000245624"/>
    </source>
</evidence>
<evidence type="ECO:0000313" key="4">
    <source>
        <dbReference type="EMBL" id="PWU70355.1"/>
    </source>
</evidence>
<dbReference type="InterPro" id="IPR051556">
    <property type="entry name" value="N-term/lysine_N-AcTrnsfr"/>
</dbReference>
<dbReference type="Gene3D" id="3.40.630.30">
    <property type="match status" value="1"/>
</dbReference>
<evidence type="ECO:0000259" key="3">
    <source>
        <dbReference type="PROSITE" id="PS51186"/>
    </source>
</evidence>
<dbReference type="PROSITE" id="PS51186">
    <property type="entry name" value="GNAT"/>
    <property type="match status" value="1"/>
</dbReference>
<evidence type="ECO:0000256" key="1">
    <source>
        <dbReference type="ARBA" id="ARBA00022679"/>
    </source>
</evidence>
<dbReference type="OrthoDB" id="7205533at2"/>
<keyword evidence="1 4" id="KW-0808">Transferase</keyword>
<comment type="caution">
    <text evidence="4">The sequence shown here is derived from an EMBL/GenBank/DDBJ whole genome shotgun (WGS) entry which is preliminary data.</text>
</comment>
<dbReference type="PANTHER" id="PTHR42919:SF8">
    <property type="entry name" value="N-ALPHA-ACETYLTRANSFERASE 50"/>
    <property type="match status" value="1"/>
</dbReference>
<name>A0A317L3V9_9BACI</name>
<accession>A0A317L3V9</accession>
<keyword evidence="2" id="KW-0012">Acyltransferase</keyword>
<dbReference type="CDD" id="cd04301">
    <property type="entry name" value="NAT_SF"/>
    <property type="match status" value="1"/>
</dbReference>
<dbReference type="PANTHER" id="PTHR42919">
    <property type="entry name" value="N-ALPHA-ACETYLTRANSFERASE"/>
    <property type="match status" value="1"/>
</dbReference>
<dbReference type="InterPro" id="IPR000182">
    <property type="entry name" value="GNAT_dom"/>
</dbReference>
<dbReference type="Pfam" id="PF00583">
    <property type="entry name" value="Acetyltransf_1"/>
    <property type="match status" value="1"/>
</dbReference>
<proteinExistence type="predicted"/>
<keyword evidence="5" id="KW-1185">Reference proteome</keyword>
<dbReference type="EMBL" id="QGTD01000001">
    <property type="protein sequence ID" value="PWU70355.1"/>
    <property type="molecule type" value="Genomic_DNA"/>
</dbReference>
<dbReference type="AlphaFoldDB" id="A0A317L3V9"/>
<sequence>MKTMISKCTLDDLRLLQDIATDTYNETYSHLNTPENMNDYLENAFNANQLTKELSNEFSSFLFLYSNDILIGYLKINEGPAQTREVGENAMEIERIYVKQKYQDKGFGKTLLQTAIELAKEHNKNEIWLGVWRKNKNAIEFHKSKGFEIRGQYSIFIGDEEKENYIMVKTLK</sequence>
<dbReference type="Proteomes" id="UP000245624">
    <property type="component" value="Unassembled WGS sequence"/>
</dbReference>